<evidence type="ECO:0000313" key="3">
    <source>
        <dbReference type="Proteomes" id="UP001439008"/>
    </source>
</evidence>
<dbReference type="PANTHER" id="PTHR12150">
    <property type="entry name" value="CLASS IV SAM-BINDING METHYLTRANSFERASE-RELATED"/>
    <property type="match status" value="1"/>
</dbReference>
<evidence type="ECO:0000256" key="1">
    <source>
        <dbReference type="ARBA" id="ARBA00009841"/>
    </source>
</evidence>
<dbReference type="InterPro" id="IPR029026">
    <property type="entry name" value="tRNA_m1G_MTases_N"/>
</dbReference>
<dbReference type="InterPro" id="IPR012340">
    <property type="entry name" value="NA-bd_OB-fold"/>
</dbReference>
<protein>
    <recommendedName>
        <fullName evidence="4">RNA methyltransferase</fullName>
    </recommendedName>
</protein>
<dbReference type="Pfam" id="PF02598">
    <property type="entry name" value="Methyltrn_RNA_3"/>
    <property type="match status" value="1"/>
</dbReference>
<evidence type="ECO:0008006" key="4">
    <source>
        <dbReference type="Google" id="ProtNLM"/>
    </source>
</evidence>
<sequence>KMSLSVALPGCILDKAQTPMLKAYLAGQIGRALTIFKIDEIVIFSENGCKIPNPSTKSKDPNLILYKLLCFLETPPYLRKALFPMSDDYKHVAVIKPLESLHHPLKHSFCKYREGVITENNGENSKVNVGYEELVSVEGEYKINERVSVRLKKNKRAGKIVSRKRLQKKTAYSGYSVRLANGLNGVFKNTPFKNGYDLTIGTSERGKDIRRINESTKLTEKKHALIVLGGPKGLENCLNAKRKKIRAVQNMFDHYVNAGIAQGSRTIRTEEAILIILTAFNDLCKT</sequence>
<proteinExistence type="inferred from homology"/>
<dbReference type="SUPFAM" id="SSF75217">
    <property type="entry name" value="alpha/beta knot"/>
    <property type="match status" value="1"/>
</dbReference>
<comment type="caution">
    <text evidence="2">The sequence shown here is derived from an EMBL/GenBank/DDBJ whole genome shotgun (WGS) entry which is preliminary data.</text>
</comment>
<dbReference type="InterPro" id="IPR003750">
    <property type="entry name" value="Put_MeTrfase-C9orf114-like"/>
</dbReference>
<dbReference type="InterPro" id="IPR029028">
    <property type="entry name" value="Alpha/beta_knot_MTases"/>
</dbReference>
<dbReference type="EMBL" id="JBDODL010000464">
    <property type="protein sequence ID" value="MES1919972.1"/>
    <property type="molecule type" value="Genomic_DNA"/>
</dbReference>
<evidence type="ECO:0000313" key="2">
    <source>
        <dbReference type="EMBL" id="MES1919972.1"/>
    </source>
</evidence>
<dbReference type="SUPFAM" id="SSF50249">
    <property type="entry name" value="Nucleic acid-binding proteins"/>
    <property type="match status" value="1"/>
</dbReference>
<name>A0ABV2AL16_9EUKA</name>
<keyword evidence="3" id="KW-1185">Reference proteome</keyword>
<dbReference type="Gene3D" id="2.40.50.140">
    <property type="entry name" value="Nucleic acid-binding proteins"/>
    <property type="match status" value="1"/>
</dbReference>
<dbReference type="Proteomes" id="UP001439008">
    <property type="component" value="Unassembled WGS sequence"/>
</dbReference>
<dbReference type="CDD" id="cd18086">
    <property type="entry name" value="HsC9orf114-like"/>
    <property type="match status" value="1"/>
</dbReference>
<reference evidence="2 3" key="1">
    <citation type="journal article" date="2024" name="BMC Biol.">
        <title>Comparative genomics of Ascetosporea gives new insight into the evolutionary basis for animal parasitism in Rhizaria.</title>
        <authorList>
            <person name="Hiltunen Thoren M."/>
            <person name="Onut-Brannstrom I."/>
            <person name="Alfjorden A."/>
            <person name="Peckova H."/>
            <person name="Swords F."/>
            <person name="Hooper C."/>
            <person name="Holzer A.S."/>
            <person name="Bass D."/>
            <person name="Burki F."/>
        </authorList>
    </citation>
    <scope>NUCLEOTIDE SEQUENCE [LARGE SCALE GENOMIC DNA]</scope>
    <source>
        <strain evidence="2">20-A016</strain>
    </source>
</reference>
<comment type="similarity">
    <text evidence="1">Belongs to the class IV-like SAM-binding methyltransferase superfamily.</text>
</comment>
<dbReference type="Gene3D" id="3.40.1280.10">
    <property type="match status" value="1"/>
</dbReference>
<accession>A0ABV2AL16</accession>
<dbReference type="PANTHER" id="PTHR12150:SF13">
    <property type="entry name" value="METHYLTRANSFERASE C9ORF114-RELATED"/>
    <property type="match status" value="1"/>
</dbReference>
<feature type="non-terminal residue" evidence="2">
    <location>
        <position position="1"/>
    </location>
</feature>
<gene>
    <name evidence="2" type="ORF">MHBO_001710</name>
</gene>
<organism evidence="2 3">
    <name type="scientific">Bonamia ostreae</name>
    <dbReference type="NCBI Taxonomy" id="126728"/>
    <lineage>
        <taxon>Eukaryota</taxon>
        <taxon>Sar</taxon>
        <taxon>Rhizaria</taxon>
        <taxon>Endomyxa</taxon>
        <taxon>Ascetosporea</taxon>
        <taxon>Haplosporida</taxon>
        <taxon>Bonamia</taxon>
    </lineage>
</organism>